<reference key="2">
    <citation type="submission" date="2011-08" db="EMBL/GenBank/DDBJ databases">
        <title>Genome sequence of Naumovozyma castellii.</title>
        <authorList>
            <person name="Gordon J.L."/>
            <person name="Armisen D."/>
            <person name="Proux-Wera E."/>
            <person name="OhEigeartaigh S.S."/>
            <person name="Byrne K.P."/>
            <person name="Wolfe K.H."/>
        </authorList>
    </citation>
    <scope>NUCLEOTIDE SEQUENCE</scope>
    <source>
        <strain>Type strain:CBS 4309</strain>
    </source>
</reference>
<dbReference type="PANTHER" id="PTHR23151">
    <property type="entry name" value="DIHYDROLIPOAMIDE ACETYL/SUCCINYL-TRANSFERASE-RELATED"/>
    <property type="match status" value="1"/>
</dbReference>
<evidence type="ECO:0000259" key="6">
    <source>
        <dbReference type="PROSITE" id="PS50968"/>
    </source>
</evidence>
<dbReference type="eggNOG" id="KOG0557">
    <property type="taxonomic scope" value="Eukaryota"/>
</dbReference>
<comment type="subunit">
    <text evidence="4">Eukaryotic pyruvate dehydrogenase (PDH) complexes are organized as a core consisting of the oligomeric dihydrolipoamide acetyl-transferase (E2), around which are arranged multiple copies of pyruvate dehydrogenase (E1), dihydrolipoamide dehydrogenase (E3) and protein X (E3BP) bound by non-covalent bonds.</text>
</comment>
<dbReference type="STRING" id="1064592.G0V725"/>
<keyword evidence="3" id="KW-0809">Transit peptide</keyword>
<dbReference type="CDD" id="cd06849">
    <property type="entry name" value="lipoyl_domain"/>
    <property type="match status" value="1"/>
</dbReference>
<dbReference type="GeneID" id="96900752"/>
<dbReference type="RefSeq" id="XP_003673654.1">
    <property type="nucleotide sequence ID" value="XM_003673606.1"/>
</dbReference>
<dbReference type="GO" id="GO:0006086">
    <property type="term" value="P:pyruvate decarboxylation to acetyl-CoA"/>
    <property type="evidence" value="ECO:0007669"/>
    <property type="project" value="EnsemblFungi"/>
</dbReference>
<dbReference type="AlphaFoldDB" id="G0V725"/>
<sequence>MLSYNAMRSCLQGQTRRSLIRSIHLSRSLLSAQKFTMPAMSPTMEKGGIVSWKFKVGEPFSSGDVLLEVETDKAQIDVEAQDDGKLAKILKGDGSKDVDVGETIAYLADVDDDLSTLKISAEEEEQVKVTPVSKVEEKTTSGNKEPLQNTKKAKESPIATDKNGVLQVAKSNQTLLPSVSLLLAANNISKEDAIRNIKASGRDGLLLKGDVLAYLGKIPESSLIKVSEYVKNKEKQDFSHIELGSLTKAEPPQSEKLEDKAIEKISKEPVLLHSEITLKVPSNVSRERLDNTVKSFIEEGFEYTHAMPLSNINSQYFDDIFEDLITTAPREPRFQVNYELYCPVEEEERFTRKDREDIFDLLAGSESRTPLRGPVVSNSEASTPASEWTLSLELEVSDKYSDSKQKAERFLEYMWQLDLS</sequence>
<dbReference type="InterPro" id="IPR003016">
    <property type="entry name" value="2-oxoA_DH_lipoyl-BS"/>
</dbReference>
<organism evidence="8 9">
    <name type="scientific">Naumovozyma castellii</name>
    <name type="common">Yeast</name>
    <name type="synonym">Saccharomyces castellii</name>
    <dbReference type="NCBI Taxonomy" id="27288"/>
    <lineage>
        <taxon>Eukaryota</taxon>
        <taxon>Fungi</taxon>
        <taxon>Dikarya</taxon>
        <taxon>Ascomycota</taxon>
        <taxon>Saccharomycotina</taxon>
        <taxon>Saccharomycetes</taxon>
        <taxon>Saccharomycetales</taxon>
        <taxon>Saccharomycetaceae</taxon>
        <taxon>Naumovozyma</taxon>
    </lineage>
</organism>
<dbReference type="PROSITE" id="PS51826">
    <property type="entry name" value="PSBD"/>
    <property type="match status" value="1"/>
</dbReference>
<feature type="domain" description="Lipoyl-binding" evidence="6">
    <location>
        <begin position="32"/>
        <end position="108"/>
    </location>
</feature>
<proteinExistence type="inferred from homology"/>
<evidence type="ECO:0000256" key="4">
    <source>
        <dbReference type="ARBA" id="ARBA00065810"/>
    </source>
</evidence>
<dbReference type="InterPro" id="IPR000089">
    <property type="entry name" value="Biotin_lipoyl"/>
</dbReference>
<evidence type="ECO:0000313" key="8">
    <source>
        <dbReference type="EMBL" id="CCC67273.1"/>
    </source>
</evidence>
<dbReference type="OMA" id="NRFEVYD"/>
<protein>
    <recommendedName>
        <fullName evidence="10">Lipoyl-binding domain-containing protein</fullName>
    </recommendedName>
</protein>
<dbReference type="FunFam" id="2.40.50.100:FF:000010">
    <property type="entry name" value="Acetyltransferase component of pyruvate dehydrogenase complex"/>
    <property type="match status" value="1"/>
</dbReference>
<dbReference type="InterPro" id="IPR036625">
    <property type="entry name" value="E3-bd_dom_sf"/>
</dbReference>
<dbReference type="FunCoup" id="G0V725">
    <property type="interactions" value="149"/>
</dbReference>
<dbReference type="Proteomes" id="UP000001640">
    <property type="component" value="Chromosome 1"/>
</dbReference>
<dbReference type="PROSITE" id="PS50968">
    <property type="entry name" value="BIOTINYL_LIPOYL"/>
    <property type="match status" value="1"/>
</dbReference>
<evidence type="ECO:0000256" key="5">
    <source>
        <dbReference type="SAM" id="MobiDB-lite"/>
    </source>
</evidence>
<dbReference type="OrthoDB" id="202158at2759"/>
<dbReference type="InterPro" id="IPR004167">
    <property type="entry name" value="PSBD"/>
</dbReference>
<dbReference type="GO" id="GO:0045254">
    <property type="term" value="C:pyruvate dehydrogenase complex"/>
    <property type="evidence" value="ECO:0007669"/>
    <property type="project" value="EnsemblFungi"/>
</dbReference>
<comment type="similarity">
    <text evidence="1">Belongs to the 2-oxoacid dehydrogenase family.</text>
</comment>
<keyword evidence="9" id="KW-1185">Reference proteome</keyword>
<evidence type="ECO:0000256" key="2">
    <source>
        <dbReference type="ARBA" id="ARBA00022823"/>
    </source>
</evidence>
<dbReference type="GO" id="GO:0005198">
    <property type="term" value="F:structural molecule activity"/>
    <property type="evidence" value="ECO:0007669"/>
    <property type="project" value="EnsemblFungi"/>
</dbReference>
<dbReference type="EMBL" id="HE576752">
    <property type="protein sequence ID" value="CCC67273.1"/>
    <property type="molecule type" value="Genomic_DNA"/>
</dbReference>
<dbReference type="GO" id="GO:0004742">
    <property type="term" value="F:dihydrolipoyllysine-residue acetyltransferase activity"/>
    <property type="evidence" value="ECO:0007669"/>
    <property type="project" value="TreeGrafter"/>
</dbReference>
<dbReference type="SUPFAM" id="SSF51230">
    <property type="entry name" value="Single hybrid motif"/>
    <property type="match status" value="1"/>
</dbReference>
<dbReference type="InterPro" id="IPR011053">
    <property type="entry name" value="Single_hybrid_motif"/>
</dbReference>
<reference evidence="8 9" key="1">
    <citation type="journal article" date="2011" name="Proc. Natl. Acad. Sci. U.S.A.">
        <title>Evolutionary erosion of yeast sex chromosomes by mating-type switching accidents.</title>
        <authorList>
            <person name="Gordon J.L."/>
            <person name="Armisen D."/>
            <person name="Proux-Wera E."/>
            <person name="Oheigeartaigh S.S."/>
            <person name="Byrne K.P."/>
            <person name="Wolfe K.H."/>
        </authorList>
    </citation>
    <scope>NUCLEOTIDE SEQUENCE [LARGE SCALE GENOMIC DNA]</scope>
    <source>
        <strain evidence="9">ATCC 76901 / BCRC 22586 / CBS 4309 / NBRC 1992 / NRRL Y-12630</strain>
    </source>
</reference>
<accession>G0V725</accession>
<evidence type="ECO:0000256" key="3">
    <source>
        <dbReference type="ARBA" id="ARBA00022946"/>
    </source>
</evidence>
<keyword evidence="2" id="KW-0450">Lipoyl</keyword>
<feature type="region of interest" description="Disordered" evidence="5">
    <location>
        <begin position="128"/>
        <end position="156"/>
    </location>
</feature>
<evidence type="ECO:0000313" key="9">
    <source>
        <dbReference type="Proteomes" id="UP000001640"/>
    </source>
</evidence>
<dbReference type="PANTHER" id="PTHR23151:SF82">
    <property type="entry name" value="PYRUVATE DEHYDROGENASE COMPLEX PROTEIN X COMPONENT, MITOCHONDRIAL"/>
    <property type="match status" value="1"/>
</dbReference>
<dbReference type="InParanoid" id="G0V725"/>
<dbReference type="PROSITE" id="PS00189">
    <property type="entry name" value="LIPOYL"/>
    <property type="match status" value="1"/>
</dbReference>
<dbReference type="HOGENOM" id="CLU_035825_2_1_1"/>
<dbReference type="KEGG" id="ncs:NCAS_0A07150"/>
<dbReference type="GO" id="GO:0005739">
    <property type="term" value="C:mitochondrion"/>
    <property type="evidence" value="ECO:0007669"/>
    <property type="project" value="EnsemblFungi"/>
</dbReference>
<evidence type="ECO:0000256" key="1">
    <source>
        <dbReference type="ARBA" id="ARBA00007317"/>
    </source>
</evidence>
<dbReference type="InterPro" id="IPR045257">
    <property type="entry name" value="E2/Pdx1"/>
</dbReference>
<feature type="domain" description="Peripheral subunit-binding (PSBD)" evidence="7">
    <location>
        <begin position="174"/>
        <end position="215"/>
    </location>
</feature>
<feature type="compositionally biased region" description="Polar residues" evidence="5">
    <location>
        <begin position="140"/>
        <end position="150"/>
    </location>
</feature>
<name>G0V725_NAUCA</name>
<dbReference type="Gene3D" id="4.10.320.10">
    <property type="entry name" value="E3-binding domain"/>
    <property type="match status" value="1"/>
</dbReference>
<gene>
    <name evidence="8" type="primary">NCAS0A07150</name>
    <name evidence="8" type="ordered locus">NCAS_0A07150</name>
</gene>
<dbReference type="Pfam" id="PF00364">
    <property type="entry name" value="Biotin_lipoyl"/>
    <property type="match status" value="1"/>
</dbReference>
<evidence type="ECO:0000259" key="7">
    <source>
        <dbReference type="PROSITE" id="PS51826"/>
    </source>
</evidence>
<evidence type="ECO:0008006" key="10">
    <source>
        <dbReference type="Google" id="ProtNLM"/>
    </source>
</evidence>
<dbReference type="Gene3D" id="2.40.50.100">
    <property type="match status" value="1"/>
</dbReference>